<dbReference type="CDD" id="cd08704">
    <property type="entry name" value="Met_tRNA_FMT_C"/>
    <property type="match status" value="1"/>
</dbReference>
<dbReference type="GO" id="GO:0004479">
    <property type="term" value="F:methionyl-tRNA formyltransferase activity"/>
    <property type="evidence" value="ECO:0007669"/>
    <property type="project" value="UniProtKB-EC"/>
</dbReference>
<evidence type="ECO:0000259" key="6">
    <source>
        <dbReference type="Pfam" id="PF00551"/>
    </source>
</evidence>
<proteinExistence type="inferred from homology"/>
<evidence type="ECO:0000256" key="4">
    <source>
        <dbReference type="ARBA" id="ARBA00022679"/>
    </source>
</evidence>
<dbReference type="GO" id="GO:0005739">
    <property type="term" value="C:mitochondrion"/>
    <property type="evidence" value="ECO:0007669"/>
    <property type="project" value="TreeGrafter"/>
</dbReference>
<dbReference type="Proteomes" id="UP001485043">
    <property type="component" value="Unassembled WGS sequence"/>
</dbReference>
<dbReference type="InterPro" id="IPR005793">
    <property type="entry name" value="Formyl_trans_C"/>
</dbReference>
<feature type="domain" description="Formyl transferase C-terminal" evidence="7">
    <location>
        <begin position="250"/>
        <end position="363"/>
    </location>
</feature>
<organism evidence="8 9">
    <name type="scientific">Apatococcus fuscideae</name>
    <dbReference type="NCBI Taxonomy" id="2026836"/>
    <lineage>
        <taxon>Eukaryota</taxon>
        <taxon>Viridiplantae</taxon>
        <taxon>Chlorophyta</taxon>
        <taxon>core chlorophytes</taxon>
        <taxon>Trebouxiophyceae</taxon>
        <taxon>Chlorellales</taxon>
        <taxon>Chlorellaceae</taxon>
        <taxon>Apatococcus</taxon>
    </lineage>
</organism>
<dbReference type="Gene3D" id="3.40.50.170">
    <property type="entry name" value="Formyl transferase, N-terminal domain"/>
    <property type="match status" value="1"/>
</dbReference>
<dbReference type="HAMAP" id="MF_00182">
    <property type="entry name" value="Formyl_trans"/>
    <property type="match status" value="1"/>
</dbReference>
<dbReference type="EC" id="2.1.2.9" evidence="2"/>
<accession>A0AAW1T4A7</accession>
<dbReference type="PANTHER" id="PTHR11138:SF5">
    <property type="entry name" value="METHIONYL-TRNA FORMYLTRANSFERASE, MITOCHONDRIAL"/>
    <property type="match status" value="1"/>
</dbReference>
<reference evidence="8 9" key="1">
    <citation type="journal article" date="2024" name="Nat. Commun.">
        <title>Phylogenomics reveals the evolutionary origins of lichenization in chlorophyte algae.</title>
        <authorList>
            <person name="Puginier C."/>
            <person name="Libourel C."/>
            <person name="Otte J."/>
            <person name="Skaloud P."/>
            <person name="Haon M."/>
            <person name="Grisel S."/>
            <person name="Petersen M."/>
            <person name="Berrin J.G."/>
            <person name="Delaux P.M."/>
            <person name="Dal Grande F."/>
            <person name="Keller J."/>
        </authorList>
    </citation>
    <scope>NUCLEOTIDE SEQUENCE [LARGE SCALE GENOMIC DNA]</scope>
    <source>
        <strain evidence="8 9">SAG 2523</strain>
    </source>
</reference>
<evidence type="ECO:0000256" key="1">
    <source>
        <dbReference type="ARBA" id="ARBA00010699"/>
    </source>
</evidence>
<sequence length="374" mass="40236">MRPMGDRLELPPRQIFGSLWCSTKFLCQAAAQSRRQLVFLGSPEVAADVLEFLSSSSKSDDACTFEVAGVVTQPWAARGRSRKPRPSFVEEAAMRCGLPEERIFRPASAKDAGFLEALAGLKPDLCVTAAYGNLLPQAFLDIPTFGTLNIHPSLLPQFRGAAPVQRALQEGWNNSGVSLAFTVLAMDAGPIVAQETVDMHRYKDANDALQDLFQIGARMLVRELPRVWSGAAAAEARPQDESQATSAPKLCKHDAVLDFSRTAEALTNQVRAFAGWPGSKVSLSLREADGSLSEPFDLKIVQAAPFPRPVEGDWQVPTGGPGSTSITARDGLLIRCGMGSVLKVLMVHPSGRKAMSIDAYLNRLSSGATLVANM</sequence>
<keyword evidence="4" id="KW-0808">Transferase</keyword>
<dbReference type="CDD" id="cd08646">
    <property type="entry name" value="FMT_core_Met-tRNA-FMT_N"/>
    <property type="match status" value="1"/>
</dbReference>
<dbReference type="EMBL" id="JALJOV010000423">
    <property type="protein sequence ID" value="KAK9863842.1"/>
    <property type="molecule type" value="Genomic_DNA"/>
</dbReference>
<dbReference type="Pfam" id="PF02911">
    <property type="entry name" value="Formyl_trans_C"/>
    <property type="match status" value="1"/>
</dbReference>
<evidence type="ECO:0000313" key="9">
    <source>
        <dbReference type="Proteomes" id="UP001485043"/>
    </source>
</evidence>
<feature type="domain" description="Formyl transferase N-terminal" evidence="6">
    <location>
        <begin position="38"/>
        <end position="212"/>
    </location>
</feature>
<evidence type="ECO:0000256" key="3">
    <source>
        <dbReference type="ARBA" id="ARBA00014185"/>
    </source>
</evidence>
<dbReference type="InterPro" id="IPR011034">
    <property type="entry name" value="Formyl_transferase-like_C_sf"/>
</dbReference>
<dbReference type="InterPro" id="IPR044135">
    <property type="entry name" value="Met-tRNA-FMT_C"/>
</dbReference>
<evidence type="ECO:0000256" key="2">
    <source>
        <dbReference type="ARBA" id="ARBA00012261"/>
    </source>
</evidence>
<dbReference type="SUPFAM" id="SSF53328">
    <property type="entry name" value="Formyltransferase"/>
    <property type="match status" value="1"/>
</dbReference>
<protein>
    <recommendedName>
        <fullName evidence="3">Methionyl-tRNA formyltransferase, mitochondrial</fullName>
        <ecNumber evidence="2">2.1.2.9</ecNumber>
    </recommendedName>
</protein>
<evidence type="ECO:0000259" key="7">
    <source>
        <dbReference type="Pfam" id="PF02911"/>
    </source>
</evidence>
<dbReference type="InterPro" id="IPR005794">
    <property type="entry name" value="Fmt"/>
</dbReference>
<evidence type="ECO:0000313" key="8">
    <source>
        <dbReference type="EMBL" id="KAK9863842.1"/>
    </source>
</evidence>
<dbReference type="Gene3D" id="3.10.25.10">
    <property type="entry name" value="Formyl transferase, C-terminal domain"/>
    <property type="match status" value="1"/>
</dbReference>
<gene>
    <name evidence="8" type="ORF">WJX84_004606</name>
</gene>
<dbReference type="InterPro" id="IPR037022">
    <property type="entry name" value="Formyl_trans_C_sf"/>
</dbReference>
<evidence type="ECO:0000256" key="5">
    <source>
        <dbReference type="ARBA" id="ARBA00022917"/>
    </source>
</evidence>
<dbReference type="SUPFAM" id="SSF50486">
    <property type="entry name" value="FMT C-terminal domain-like"/>
    <property type="match status" value="1"/>
</dbReference>
<dbReference type="InterPro" id="IPR041711">
    <property type="entry name" value="Met-tRNA-FMT_N"/>
</dbReference>
<keyword evidence="5" id="KW-0648">Protein biosynthesis</keyword>
<keyword evidence="9" id="KW-1185">Reference proteome</keyword>
<name>A0AAW1T4A7_9CHLO</name>
<dbReference type="InterPro" id="IPR002376">
    <property type="entry name" value="Formyl_transf_N"/>
</dbReference>
<comment type="similarity">
    <text evidence="1">Belongs to the Fmt family.</text>
</comment>
<comment type="caution">
    <text evidence="8">The sequence shown here is derived from an EMBL/GenBank/DDBJ whole genome shotgun (WGS) entry which is preliminary data.</text>
</comment>
<dbReference type="PANTHER" id="PTHR11138">
    <property type="entry name" value="METHIONYL-TRNA FORMYLTRANSFERASE"/>
    <property type="match status" value="1"/>
</dbReference>
<dbReference type="InterPro" id="IPR036477">
    <property type="entry name" value="Formyl_transf_N_sf"/>
</dbReference>
<dbReference type="AlphaFoldDB" id="A0AAW1T4A7"/>
<dbReference type="Pfam" id="PF00551">
    <property type="entry name" value="Formyl_trans_N"/>
    <property type="match status" value="1"/>
</dbReference>